<comment type="caution">
    <text evidence="2">The sequence shown here is derived from an EMBL/GenBank/DDBJ whole genome shotgun (WGS) entry which is preliminary data.</text>
</comment>
<evidence type="ECO:0000256" key="1">
    <source>
        <dbReference type="SAM" id="SignalP"/>
    </source>
</evidence>
<accession>A0ABQ9WG32</accession>
<organism evidence="2 3">
    <name type="scientific">Saguinus oedipus</name>
    <name type="common">Cotton-top tamarin</name>
    <name type="synonym">Oedipomidas oedipus</name>
    <dbReference type="NCBI Taxonomy" id="9490"/>
    <lineage>
        <taxon>Eukaryota</taxon>
        <taxon>Metazoa</taxon>
        <taxon>Chordata</taxon>
        <taxon>Craniata</taxon>
        <taxon>Vertebrata</taxon>
        <taxon>Euteleostomi</taxon>
        <taxon>Mammalia</taxon>
        <taxon>Eutheria</taxon>
        <taxon>Euarchontoglires</taxon>
        <taxon>Primates</taxon>
        <taxon>Haplorrhini</taxon>
        <taxon>Platyrrhini</taxon>
        <taxon>Cebidae</taxon>
        <taxon>Callitrichinae</taxon>
        <taxon>Saguinus</taxon>
    </lineage>
</organism>
<keyword evidence="3" id="KW-1185">Reference proteome</keyword>
<reference evidence="2 3" key="1">
    <citation type="submission" date="2023-05" db="EMBL/GenBank/DDBJ databases">
        <title>B98-5 Cell Line De Novo Hybrid Assembly: An Optical Mapping Approach.</title>
        <authorList>
            <person name="Kananen K."/>
            <person name="Auerbach J.A."/>
            <person name="Kautto E."/>
            <person name="Blachly J.S."/>
        </authorList>
    </citation>
    <scope>NUCLEOTIDE SEQUENCE [LARGE SCALE GENOMIC DNA]</scope>
    <source>
        <strain evidence="2">B95-8</strain>
        <tissue evidence="2">Cell line</tissue>
    </source>
</reference>
<keyword evidence="1" id="KW-0732">Signal</keyword>
<feature type="signal peptide" evidence="1">
    <location>
        <begin position="1"/>
        <end position="28"/>
    </location>
</feature>
<feature type="chain" id="PRO_5045164282" evidence="1">
    <location>
        <begin position="29"/>
        <end position="71"/>
    </location>
</feature>
<evidence type="ECO:0000313" key="2">
    <source>
        <dbReference type="EMBL" id="KAK2120589.1"/>
    </source>
</evidence>
<sequence length="71" mass="7338">MELDRAVGVPGPATLLLTLLGMSWAVQAADTCPGVGVTLVAPLPVSFSPDIDDNGMFLHIEIGTAEITMLS</sequence>
<dbReference type="EMBL" id="JASSZA010000001">
    <property type="protein sequence ID" value="KAK2120589.1"/>
    <property type="molecule type" value="Genomic_DNA"/>
</dbReference>
<dbReference type="Proteomes" id="UP001266305">
    <property type="component" value="Unassembled WGS sequence"/>
</dbReference>
<evidence type="ECO:0000313" key="3">
    <source>
        <dbReference type="Proteomes" id="UP001266305"/>
    </source>
</evidence>
<protein>
    <submittedName>
        <fullName evidence="2">Uncharacterized protein</fullName>
    </submittedName>
</protein>
<proteinExistence type="predicted"/>
<gene>
    <name evidence="2" type="ORF">P7K49_001975</name>
</gene>
<name>A0ABQ9WG32_SAGOE</name>